<sequence length="136" mass="15276">MTGNGNGPPFAMAKCIWERRRSKRFLEGRDSKIHKTNPAAVRLLPCRLDRLCDLYRTKAKCANGSTTAVFTAHTFLMPAGTATAVRCVINQSLVGLSDMLQRRYAPTNSDRIVKKDERRTSVLQVYADFHVLKCAM</sequence>
<organism evidence="1 2">
    <name type="scientific">Steinernema glaseri</name>
    <dbReference type="NCBI Taxonomy" id="37863"/>
    <lineage>
        <taxon>Eukaryota</taxon>
        <taxon>Metazoa</taxon>
        <taxon>Ecdysozoa</taxon>
        <taxon>Nematoda</taxon>
        <taxon>Chromadorea</taxon>
        <taxon>Rhabditida</taxon>
        <taxon>Tylenchina</taxon>
        <taxon>Panagrolaimomorpha</taxon>
        <taxon>Strongyloidoidea</taxon>
        <taxon>Steinernematidae</taxon>
        <taxon>Steinernema</taxon>
    </lineage>
</organism>
<evidence type="ECO:0000313" key="2">
    <source>
        <dbReference type="WBParaSite" id="L893_g23793.t1"/>
    </source>
</evidence>
<protein>
    <submittedName>
        <fullName evidence="2">Uncharacterized protein</fullName>
    </submittedName>
</protein>
<proteinExistence type="predicted"/>
<name>A0A1I7Z8C0_9BILA</name>
<accession>A0A1I7Z8C0</accession>
<dbReference type="AlphaFoldDB" id="A0A1I7Z8C0"/>
<dbReference type="WBParaSite" id="L893_g23793.t1">
    <property type="protein sequence ID" value="L893_g23793.t1"/>
    <property type="gene ID" value="L893_g23793"/>
</dbReference>
<dbReference type="Proteomes" id="UP000095287">
    <property type="component" value="Unplaced"/>
</dbReference>
<reference evidence="2" key="1">
    <citation type="submission" date="2016-11" db="UniProtKB">
        <authorList>
            <consortium name="WormBaseParasite"/>
        </authorList>
    </citation>
    <scope>IDENTIFICATION</scope>
</reference>
<keyword evidence="1" id="KW-1185">Reference proteome</keyword>
<evidence type="ECO:0000313" key="1">
    <source>
        <dbReference type="Proteomes" id="UP000095287"/>
    </source>
</evidence>